<dbReference type="PANTHER" id="PTHR14281:SF0">
    <property type="entry name" value="KINETOCHORE PROTEIN SPC25"/>
    <property type="match status" value="1"/>
</dbReference>
<keyword evidence="7 12" id="KW-0175">Coiled coil</keyword>
<dbReference type="GeneID" id="106072797"/>
<dbReference type="RefSeq" id="XP_013088708.2">
    <property type="nucleotide sequence ID" value="XM_013233254.2"/>
</dbReference>
<dbReference type="GO" id="GO:0051301">
    <property type="term" value="P:cell division"/>
    <property type="evidence" value="ECO:0007669"/>
    <property type="project" value="UniProtKB-UniRule"/>
</dbReference>
<evidence type="ECO:0000259" key="13">
    <source>
        <dbReference type="Pfam" id="PF08234"/>
    </source>
</evidence>
<evidence type="ECO:0000256" key="2">
    <source>
        <dbReference type="ARBA" id="ARBA00006379"/>
    </source>
</evidence>
<sequence length="219" mass="25495">MSEMQSVIPNFHQAKNRTLKWLQLEMDSLLQKNDVDTEFSSKWGNFTSFTRQIIELESKFECLLKTKTKENLNILQMKEYCELKKASNLAKEKLLNNLEEELALLKTEKLSLKTVSQNKVNLKQLTEESNMFSQHLGLKMTKVKGGWLQFVFTLIDVNKPDSCYFFSLKVDSSKKYIVADCQPEIKDMDHLVEKLNSTNNLKAFVHAVRRRFVSSTKNN</sequence>
<evidence type="ECO:0000256" key="7">
    <source>
        <dbReference type="ARBA" id="ARBA00023054"/>
    </source>
</evidence>
<keyword evidence="9 11" id="KW-0137">Centromere</keyword>
<evidence type="ECO:0000313" key="15">
    <source>
        <dbReference type="RefSeq" id="XP_013088708.2"/>
    </source>
</evidence>
<evidence type="ECO:0000256" key="6">
    <source>
        <dbReference type="ARBA" id="ARBA00022776"/>
    </source>
</evidence>
<evidence type="ECO:0000313" key="16">
    <source>
        <dbReference type="RefSeq" id="XP_055877269.1"/>
    </source>
</evidence>
<organism evidence="14 16">
    <name type="scientific">Biomphalaria glabrata</name>
    <name type="common">Bloodfluke planorb</name>
    <name type="synonym">Freshwater snail</name>
    <dbReference type="NCBI Taxonomy" id="6526"/>
    <lineage>
        <taxon>Eukaryota</taxon>
        <taxon>Metazoa</taxon>
        <taxon>Spiralia</taxon>
        <taxon>Lophotrochozoa</taxon>
        <taxon>Mollusca</taxon>
        <taxon>Gastropoda</taxon>
        <taxon>Heterobranchia</taxon>
        <taxon>Euthyneura</taxon>
        <taxon>Panpulmonata</taxon>
        <taxon>Hygrophila</taxon>
        <taxon>Lymnaeoidea</taxon>
        <taxon>Planorbidae</taxon>
        <taxon>Biomphalaria</taxon>
    </lineage>
</organism>
<name>A0A9W2ZQP2_BIOGL</name>
<feature type="domain" description="Chromosome segregation protein Spc25 C-terminal" evidence="13">
    <location>
        <begin position="143"/>
        <end position="213"/>
    </location>
</feature>
<dbReference type="InterPro" id="IPR045143">
    <property type="entry name" value="Spc25"/>
</dbReference>
<comment type="function">
    <text evidence="11">Acts as a component of the essential kinetochore-associated NDC80 complex, which is required for chromosome segregation and spindle checkpoint activity.</text>
</comment>
<evidence type="ECO:0000256" key="11">
    <source>
        <dbReference type="RuleBase" id="RU367150"/>
    </source>
</evidence>
<comment type="subcellular location">
    <subcellularLocation>
        <location evidence="1">Chromosome</location>
        <location evidence="1">Centromere</location>
    </subcellularLocation>
    <subcellularLocation>
        <location evidence="11">Nucleus</location>
    </subcellularLocation>
    <subcellularLocation>
        <location evidence="11">Chromosome</location>
        <location evidence="11">Centromere</location>
        <location evidence="11">Kinetochore</location>
    </subcellularLocation>
</comment>
<comment type="similarity">
    <text evidence="2 11">Belongs to the SPC25 family.</text>
</comment>
<evidence type="ECO:0000256" key="1">
    <source>
        <dbReference type="ARBA" id="ARBA00004584"/>
    </source>
</evidence>
<evidence type="ECO:0000256" key="3">
    <source>
        <dbReference type="ARBA" id="ARBA00013692"/>
    </source>
</evidence>
<reference evidence="15 16" key="1">
    <citation type="submission" date="2025-04" db="UniProtKB">
        <authorList>
            <consortium name="RefSeq"/>
        </authorList>
    </citation>
    <scope>IDENTIFICATION</scope>
</reference>
<keyword evidence="4 11" id="KW-0158">Chromosome</keyword>
<dbReference type="GO" id="GO:0031262">
    <property type="term" value="C:Ndc80 complex"/>
    <property type="evidence" value="ECO:0007669"/>
    <property type="project" value="InterPro"/>
</dbReference>
<dbReference type="FunFam" id="3.30.457.50:FF:000001">
    <property type="entry name" value="Probable kinetochore protein spc25"/>
    <property type="match status" value="1"/>
</dbReference>
<dbReference type="OMA" id="HCENIER"/>
<comment type="subunit">
    <text evidence="10">Component of the NDC80 complex, which is composed of ndc80, cdca1, spbc24 and spbc25. The NDC80 complex interacts with mis12 and zwint.</text>
</comment>
<evidence type="ECO:0000256" key="10">
    <source>
        <dbReference type="ARBA" id="ARBA00065771"/>
    </source>
</evidence>
<dbReference type="PANTHER" id="PTHR14281">
    <property type="entry name" value="KINETOCHORE PROTEIN SPC25-RELATED"/>
    <property type="match status" value="1"/>
</dbReference>
<keyword evidence="11" id="KW-0539">Nucleus</keyword>
<dbReference type="GO" id="GO:0005634">
    <property type="term" value="C:nucleus"/>
    <property type="evidence" value="ECO:0007669"/>
    <property type="project" value="UniProtKB-SubCell"/>
</dbReference>
<evidence type="ECO:0000256" key="5">
    <source>
        <dbReference type="ARBA" id="ARBA00022618"/>
    </source>
</evidence>
<keyword evidence="8 11" id="KW-0131">Cell cycle</keyword>
<dbReference type="AlphaFoldDB" id="A0A9W2ZQP2"/>
<accession>A0A9W2ZQP2</accession>
<keyword evidence="14" id="KW-1185">Reference proteome</keyword>
<proteinExistence type="inferred from homology"/>
<evidence type="ECO:0000256" key="8">
    <source>
        <dbReference type="ARBA" id="ARBA00023306"/>
    </source>
</evidence>
<keyword evidence="5 11" id="KW-0132">Cell division</keyword>
<dbReference type="OrthoDB" id="6353017at2759"/>
<dbReference type="InterPro" id="IPR013255">
    <property type="entry name" value="Spc25_C"/>
</dbReference>
<evidence type="ECO:0000256" key="4">
    <source>
        <dbReference type="ARBA" id="ARBA00022454"/>
    </source>
</evidence>
<dbReference type="RefSeq" id="XP_055877269.1">
    <property type="nucleotide sequence ID" value="XM_056021294.1"/>
</dbReference>
<dbReference type="Gene3D" id="3.30.457.50">
    <property type="entry name" value="Chromosome segregation protein Spc25"/>
    <property type="match status" value="1"/>
</dbReference>
<protein>
    <recommendedName>
        <fullName evidence="3 11">Kinetochore protein SPC25</fullName>
    </recommendedName>
</protein>
<evidence type="ECO:0000313" key="14">
    <source>
        <dbReference type="Proteomes" id="UP001165740"/>
    </source>
</evidence>
<dbReference type="CDD" id="cd23784">
    <property type="entry name" value="RWD_Spc25"/>
    <property type="match status" value="1"/>
</dbReference>
<evidence type="ECO:0000256" key="12">
    <source>
        <dbReference type="SAM" id="Coils"/>
    </source>
</evidence>
<keyword evidence="11" id="KW-0995">Kinetochore</keyword>
<gene>
    <name evidence="15 16" type="primary">LOC106072797</name>
</gene>
<dbReference type="GO" id="GO:0007059">
    <property type="term" value="P:chromosome segregation"/>
    <property type="evidence" value="ECO:0007669"/>
    <property type="project" value="InterPro"/>
</dbReference>
<feature type="coiled-coil region" evidence="12">
    <location>
        <begin position="88"/>
        <end position="115"/>
    </location>
</feature>
<dbReference type="Proteomes" id="UP001165740">
    <property type="component" value="Chromosome 1"/>
</dbReference>
<keyword evidence="6 11" id="KW-0498">Mitosis</keyword>
<evidence type="ECO:0000256" key="9">
    <source>
        <dbReference type="ARBA" id="ARBA00023328"/>
    </source>
</evidence>
<dbReference type="Pfam" id="PF08234">
    <property type="entry name" value="Spindle_Spc25"/>
    <property type="match status" value="1"/>
</dbReference>